<name>A0ABD3H892_9MARC</name>
<feature type="region of interest" description="Disordered" evidence="2">
    <location>
        <begin position="590"/>
        <end position="634"/>
    </location>
</feature>
<dbReference type="Proteomes" id="UP001633002">
    <property type="component" value="Unassembled WGS sequence"/>
</dbReference>
<dbReference type="GO" id="GO:0008270">
    <property type="term" value="F:zinc ion binding"/>
    <property type="evidence" value="ECO:0007669"/>
    <property type="project" value="UniProtKB-KW"/>
</dbReference>
<feature type="region of interest" description="Disordered" evidence="2">
    <location>
        <begin position="539"/>
        <end position="563"/>
    </location>
</feature>
<dbReference type="InterPro" id="IPR005162">
    <property type="entry name" value="Retrotrans_gag_dom"/>
</dbReference>
<feature type="compositionally biased region" description="Basic and acidic residues" evidence="2">
    <location>
        <begin position="323"/>
        <end position="335"/>
    </location>
</feature>
<accession>A0ABD3H892</accession>
<organism evidence="4 5">
    <name type="scientific">Riccia sorocarpa</name>
    <dbReference type="NCBI Taxonomy" id="122646"/>
    <lineage>
        <taxon>Eukaryota</taxon>
        <taxon>Viridiplantae</taxon>
        <taxon>Streptophyta</taxon>
        <taxon>Embryophyta</taxon>
        <taxon>Marchantiophyta</taxon>
        <taxon>Marchantiopsida</taxon>
        <taxon>Marchantiidae</taxon>
        <taxon>Marchantiales</taxon>
        <taxon>Ricciaceae</taxon>
        <taxon>Riccia</taxon>
    </lineage>
</organism>
<feature type="compositionally biased region" description="Polar residues" evidence="2">
    <location>
        <begin position="548"/>
        <end position="558"/>
    </location>
</feature>
<sequence length="778" mass="88529">MLGLIKEMVQYLKHHEPSAPLGLYNDLMNGLWEEIDSREEEETQPEHLEDDRSSVGRIIRRQQHLQTLRQQALNRPAMAQGSRLRYPFFRGKEGEDPDLFLQEFAMTAEANRENTDNDKLRLFPALLKKRASKWFVGLPPATQQAWRLLRDTFRQEFRDLGYKTKVFNQLNNLQMKDGESLRRYTQRFKDLARRTNTSNVEALIEWYVGGLPRSIARYCRRGPQSTINDVVATSETYETARQTDRIRKKKKKRQDRDDSSSDSSSEEESSDSNSASENEKSRNRHRRKEKKKKHSRRAINSDDDSSSSEEERHTRKKKTNPPKKPEKEEKNPLEQLVKEMTELRVQLAAPKEKRKDAKSLCYDLWCSIYHNQGHTKDDCRLPKANTTTTNTHWIAEAPVTTADDYFAEGADGQVYHVSMTRPSGNGPKFGPPRYNPPEYVGGRPNVPSMTRVTKPVPTTEVVCYRCGEKGHYANSCPNPQQRHDYIPLCQNCREPGHTSPQCMKPMIPRQVQFVDVPSTSGTKNVVDVNVQTVSWEPLPSILEEKPTTGASSTPSTLPTLLGPRSIPVALSESEGWPSKSEWMVNNVITRSKKQEEPLQEESSEPKTKKKTRRRKKAGKKADSSTSDTSVEEEAAPRNVYKDDISDLILKALKGKAPAEAEQESHATGKTELPKPASTPTTKTPMVATTVGELKAEEKVKPMLPISANMEFDLVQSLATMPAPISVLQLLMENPQLLKDLIAWSRQQRTKRRSRGLRIRRPKKVVEVSTLHVMVDKGA</sequence>
<dbReference type="PANTHER" id="PTHR33223">
    <property type="entry name" value="CCHC-TYPE DOMAIN-CONTAINING PROTEIN"/>
    <property type="match status" value="1"/>
</dbReference>
<feature type="compositionally biased region" description="Low complexity" evidence="2">
    <location>
        <begin position="673"/>
        <end position="683"/>
    </location>
</feature>
<dbReference type="SMART" id="SM00343">
    <property type="entry name" value="ZnF_C2HC"/>
    <property type="match status" value="2"/>
</dbReference>
<reference evidence="4 5" key="1">
    <citation type="submission" date="2024-09" db="EMBL/GenBank/DDBJ databases">
        <title>Chromosome-scale assembly of Riccia sorocarpa.</title>
        <authorList>
            <person name="Paukszto L."/>
        </authorList>
    </citation>
    <scope>NUCLEOTIDE SEQUENCE [LARGE SCALE GENOMIC DNA]</scope>
    <source>
        <strain evidence="4">LP-2024</strain>
        <tissue evidence="4">Aerial parts of the thallus</tissue>
    </source>
</reference>
<dbReference type="InterPro" id="IPR001878">
    <property type="entry name" value="Znf_CCHC"/>
</dbReference>
<feature type="region of interest" description="Disordered" evidence="2">
    <location>
        <begin position="37"/>
        <end position="56"/>
    </location>
</feature>
<keyword evidence="1" id="KW-0479">Metal-binding</keyword>
<evidence type="ECO:0000313" key="5">
    <source>
        <dbReference type="Proteomes" id="UP001633002"/>
    </source>
</evidence>
<keyword evidence="1" id="KW-0863">Zinc-finger</keyword>
<feature type="region of interest" description="Disordered" evidence="2">
    <location>
        <begin position="239"/>
        <end position="335"/>
    </location>
</feature>
<feature type="domain" description="CCHC-type" evidence="3">
    <location>
        <begin position="463"/>
        <end position="478"/>
    </location>
</feature>
<feature type="compositionally biased region" description="Basic residues" evidence="2">
    <location>
        <begin position="607"/>
        <end position="618"/>
    </location>
</feature>
<dbReference type="SUPFAM" id="SSF57756">
    <property type="entry name" value="Retrovirus zinc finger-like domains"/>
    <property type="match status" value="1"/>
</dbReference>
<dbReference type="PROSITE" id="PS50158">
    <property type="entry name" value="ZF_CCHC"/>
    <property type="match status" value="1"/>
</dbReference>
<feature type="compositionally biased region" description="Basic residues" evidence="2">
    <location>
        <begin position="282"/>
        <end position="297"/>
    </location>
</feature>
<evidence type="ECO:0000313" key="4">
    <source>
        <dbReference type="EMBL" id="KAL3686590.1"/>
    </source>
</evidence>
<dbReference type="Pfam" id="PF00098">
    <property type="entry name" value="zf-CCHC"/>
    <property type="match status" value="1"/>
</dbReference>
<feature type="region of interest" description="Disordered" evidence="2">
    <location>
        <begin position="655"/>
        <end position="683"/>
    </location>
</feature>
<dbReference type="EMBL" id="JBJQOH010000005">
    <property type="protein sequence ID" value="KAL3686590.1"/>
    <property type="molecule type" value="Genomic_DNA"/>
</dbReference>
<gene>
    <name evidence="4" type="ORF">R1sor_009164</name>
</gene>
<dbReference type="Gene3D" id="4.10.60.10">
    <property type="entry name" value="Zinc finger, CCHC-type"/>
    <property type="match status" value="1"/>
</dbReference>
<proteinExistence type="predicted"/>
<evidence type="ECO:0000256" key="1">
    <source>
        <dbReference type="PROSITE-ProRule" id="PRU00047"/>
    </source>
</evidence>
<evidence type="ECO:0000256" key="2">
    <source>
        <dbReference type="SAM" id="MobiDB-lite"/>
    </source>
</evidence>
<keyword evidence="1" id="KW-0862">Zinc</keyword>
<dbReference type="PANTHER" id="PTHR33223:SF6">
    <property type="entry name" value="CCHC-TYPE DOMAIN-CONTAINING PROTEIN"/>
    <property type="match status" value="1"/>
</dbReference>
<feature type="compositionally biased region" description="Basic and acidic residues" evidence="2">
    <location>
        <begin position="656"/>
        <end position="672"/>
    </location>
</feature>
<comment type="caution">
    <text evidence="4">The sequence shown here is derived from an EMBL/GenBank/DDBJ whole genome shotgun (WGS) entry which is preliminary data.</text>
</comment>
<protein>
    <recommendedName>
        <fullName evidence="3">CCHC-type domain-containing protein</fullName>
    </recommendedName>
</protein>
<evidence type="ECO:0000259" key="3">
    <source>
        <dbReference type="PROSITE" id="PS50158"/>
    </source>
</evidence>
<dbReference type="Pfam" id="PF03732">
    <property type="entry name" value="Retrotrans_gag"/>
    <property type="match status" value="1"/>
</dbReference>
<keyword evidence="5" id="KW-1185">Reference proteome</keyword>
<dbReference type="InterPro" id="IPR036875">
    <property type="entry name" value="Znf_CCHC_sf"/>
</dbReference>
<dbReference type="AlphaFoldDB" id="A0ABD3H892"/>
<feature type="compositionally biased region" description="Basic and acidic residues" evidence="2">
    <location>
        <begin position="44"/>
        <end position="54"/>
    </location>
</feature>